<reference evidence="1" key="1">
    <citation type="submission" date="2020-03" db="EMBL/GenBank/DDBJ databases">
        <title>The deep terrestrial virosphere.</title>
        <authorList>
            <person name="Holmfeldt K."/>
            <person name="Nilsson E."/>
            <person name="Simone D."/>
            <person name="Lopez-Fernandez M."/>
            <person name="Wu X."/>
            <person name="de Brujin I."/>
            <person name="Lundin D."/>
            <person name="Andersson A."/>
            <person name="Bertilsson S."/>
            <person name="Dopson M."/>
        </authorList>
    </citation>
    <scope>NUCLEOTIDE SEQUENCE</scope>
    <source>
        <strain evidence="1">TM448A00672</strain>
    </source>
</reference>
<name>A0A6H1ZJ56_9ZZZZ</name>
<sequence length="156" mass="17205">MAYCTVADVRRQLKRIAGSITISPQAASYGSPGSMFTLNECGSFIAGADVEIDGYCYRRYADQIPFTPVPGEVKWLSERLATADIIHVGLQYSPDVTTEFLYDKQLFLRRAAYEKLVRIADGTDNIRGKKIEEPVRSGEIASESVFDDIGGAVREA</sequence>
<evidence type="ECO:0000313" key="1">
    <source>
        <dbReference type="EMBL" id="QJA47461.1"/>
    </source>
</evidence>
<dbReference type="EMBL" id="MT144043">
    <property type="protein sequence ID" value="QJA47461.1"/>
    <property type="molecule type" value="Genomic_DNA"/>
</dbReference>
<proteinExistence type="predicted"/>
<dbReference type="AlphaFoldDB" id="A0A6H1ZJ56"/>
<protein>
    <submittedName>
        <fullName evidence="1">Uncharacterized protein</fullName>
    </submittedName>
</protein>
<gene>
    <name evidence="1" type="ORF">TM448A00672_0027</name>
</gene>
<organism evidence="1">
    <name type="scientific">viral metagenome</name>
    <dbReference type="NCBI Taxonomy" id="1070528"/>
    <lineage>
        <taxon>unclassified sequences</taxon>
        <taxon>metagenomes</taxon>
        <taxon>organismal metagenomes</taxon>
    </lineage>
</organism>
<accession>A0A6H1ZJ56</accession>